<dbReference type="Pfam" id="PF09351">
    <property type="entry name" value="DUF1993"/>
    <property type="match status" value="1"/>
</dbReference>
<dbReference type="PANTHER" id="PTHR36922:SF1">
    <property type="entry name" value="DUF1993 DOMAIN-CONTAINING PROTEIN"/>
    <property type="match status" value="1"/>
</dbReference>
<sequence length="164" mass="17833">MYELSVPVLIRGLGVLSHYMVRAAAFAETRGIDPAELADARLAADMLPLTGQIQRASDTAKNGVARLTGTQAPSFADTETTLAELKERLDKTIAYLETLTPEQFAGADERSIALPFRNVSAAMPGRAYLTQFMLPNFFFHVATAHGILRQRGLDIGKTDYLGGF</sequence>
<evidence type="ECO:0000313" key="2">
    <source>
        <dbReference type="Proteomes" id="UP000637002"/>
    </source>
</evidence>
<comment type="caution">
    <text evidence="1">The sequence shown here is derived from an EMBL/GenBank/DDBJ whole genome shotgun (WGS) entry which is preliminary data.</text>
</comment>
<evidence type="ECO:0008006" key="3">
    <source>
        <dbReference type="Google" id="ProtNLM"/>
    </source>
</evidence>
<dbReference type="AlphaFoldDB" id="A0A916U4X3"/>
<keyword evidence="2" id="KW-1185">Reference proteome</keyword>
<organism evidence="1 2">
    <name type="scientific">Chelatococcus reniformis</name>
    <dbReference type="NCBI Taxonomy" id="1494448"/>
    <lineage>
        <taxon>Bacteria</taxon>
        <taxon>Pseudomonadati</taxon>
        <taxon>Pseudomonadota</taxon>
        <taxon>Alphaproteobacteria</taxon>
        <taxon>Hyphomicrobiales</taxon>
        <taxon>Chelatococcaceae</taxon>
        <taxon>Chelatococcus</taxon>
    </lineage>
</organism>
<dbReference type="EMBL" id="BMGG01000003">
    <property type="protein sequence ID" value="GGC59918.1"/>
    <property type="molecule type" value="Genomic_DNA"/>
</dbReference>
<dbReference type="InterPro" id="IPR034660">
    <property type="entry name" value="DinB/YfiT-like"/>
</dbReference>
<dbReference type="Proteomes" id="UP000637002">
    <property type="component" value="Unassembled WGS sequence"/>
</dbReference>
<accession>A0A916U4X3</accession>
<reference evidence="1" key="2">
    <citation type="submission" date="2020-09" db="EMBL/GenBank/DDBJ databases">
        <authorList>
            <person name="Sun Q."/>
            <person name="Zhou Y."/>
        </authorList>
    </citation>
    <scope>NUCLEOTIDE SEQUENCE</scope>
    <source>
        <strain evidence="1">CGMCC 1.12919</strain>
    </source>
</reference>
<dbReference type="PANTHER" id="PTHR36922">
    <property type="entry name" value="BLL2446 PROTEIN"/>
    <property type="match status" value="1"/>
</dbReference>
<proteinExistence type="predicted"/>
<reference evidence="1" key="1">
    <citation type="journal article" date="2014" name="Int. J. Syst. Evol. Microbiol.">
        <title>Complete genome sequence of Corynebacterium casei LMG S-19264T (=DSM 44701T), isolated from a smear-ripened cheese.</title>
        <authorList>
            <consortium name="US DOE Joint Genome Institute (JGI-PGF)"/>
            <person name="Walter F."/>
            <person name="Albersmeier A."/>
            <person name="Kalinowski J."/>
            <person name="Ruckert C."/>
        </authorList>
    </citation>
    <scope>NUCLEOTIDE SEQUENCE</scope>
    <source>
        <strain evidence="1">CGMCC 1.12919</strain>
    </source>
</reference>
<evidence type="ECO:0000313" key="1">
    <source>
        <dbReference type="EMBL" id="GGC59918.1"/>
    </source>
</evidence>
<dbReference type="Gene3D" id="1.20.120.450">
    <property type="entry name" value="dinb family like domain"/>
    <property type="match status" value="1"/>
</dbReference>
<dbReference type="InterPro" id="IPR018531">
    <property type="entry name" value="DUF1993"/>
</dbReference>
<name>A0A916U4X3_9HYPH</name>
<protein>
    <recommendedName>
        <fullName evidence="3">DUF1993 domain-containing protein</fullName>
    </recommendedName>
</protein>
<dbReference type="SUPFAM" id="SSF109854">
    <property type="entry name" value="DinB/YfiT-like putative metalloenzymes"/>
    <property type="match status" value="1"/>
</dbReference>
<gene>
    <name evidence="1" type="ORF">GCM10010994_18280</name>
</gene>